<comment type="similarity">
    <text evidence="2">Belongs to the ERG4/ERG24 family.</text>
</comment>
<protein>
    <submittedName>
        <fullName evidence="3">Uncharacterized protein</fullName>
    </submittedName>
</protein>
<proteinExistence type="inferred from homology"/>
<dbReference type="GO" id="GO:0050613">
    <property type="term" value="F:Delta14-sterol reductase activity"/>
    <property type="evidence" value="ECO:0007669"/>
    <property type="project" value="TreeGrafter"/>
</dbReference>
<comment type="pathway">
    <text evidence="2">Steroid biosynthesis; cholesterol biosynthesis.</text>
</comment>
<feature type="non-terminal residue" evidence="3">
    <location>
        <position position="1"/>
    </location>
</feature>
<keyword evidence="2" id="KW-0812">Transmembrane</keyword>
<keyword evidence="2" id="KW-0256">Endoplasmic reticulum</keyword>
<dbReference type="PANTHER" id="PTHR21257:SF55">
    <property type="entry name" value="DELTA(14)-STEROL REDUCTASE LBR"/>
    <property type="match status" value="1"/>
</dbReference>
<feature type="transmembrane region" description="Helical" evidence="2">
    <location>
        <begin position="94"/>
        <end position="117"/>
    </location>
</feature>
<dbReference type="Proteomes" id="UP000288216">
    <property type="component" value="Unassembled WGS sequence"/>
</dbReference>
<dbReference type="PANTHER" id="PTHR21257">
    <property type="entry name" value="DELTA(14)-STEROL REDUCTASE"/>
    <property type="match status" value="1"/>
</dbReference>
<keyword evidence="2" id="KW-0152">Cholesterol biosynthesis</keyword>
<evidence type="ECO:0000313" key="3">
    <source>
        <dbReference type="EMBL" id="GCB82794.1"/>
    </source>
</evidence>
<evidence type="ECO:0000313" key="4">
    <source>
        <dbReference type="Proteomes" id="UP000288216"/>
    </source>
</evidence>
<sequence>HKIRREIVTDQLGVPYSLRTKKEEGKVVELETKDDHLYIKKQVARTPEWEFGGRFGAFFIIFFLPITLVLLLLMCAQEDASVVNFPPPIPAVQTLWSSTALGIFVLWFLFQALLYLLPVGK</sequence>
<reference evidence="3 4" key="1">
    <citation type="journal article" date="2018" name="Nat. Ecol. Evol.">
        <title>Shark genomes provide insights into elasmobranch evolution and the origin of vertebrates.</title>
        <authorList>
            <person name="Hara Y"/>
            <person name="Yamaguchi K"/>
            <person name="Onimaru K"/>
            <person name="Kadota M"/>
            <person name="Koyanagi M"/>
            <person name="Keeley SD"/>
            <person name="Tatsumi K"/>
            <person name="Tanaka K"/>
            <person name="Motone F"/>
            <person name="Kageyama Y"/>
            <person name="Nozu R"/>
            <person name="Adachi N"/>
            <person name="Nishimura O"/>
            <person name="Nakagawa R"/>
            <person name="Tanegashima C"/>
            <person name="Kiyatake I"/>
            <person name="Matsumoto R"/>
            <person name="Murakumo K"/>
            <person name="Nishida K"/>
            <person name="Terakita A"/>
            <person name="Kuratani S"/>
            <person name="Sato K"/>
            <person name="Hyodo S Kuraku.S."/>
        </authorList>
    </citation>
    <scope>NUCLEOTIDE SEQUENCE [LARGE SCALE GENOMIC DNA]</scope>
</reference>
<keyword evidence="2" id="KW-1133">Transmembrane helix</keyword>
<accession>A0A401QBN9</accession>
<keyword evidence="2" id="KW-1207">Sterol metabolism</keyword>
<dbReference type="STRING" id="75743.A0A401QBN9"/>
<keyword evidence="2" id="KW-0472">Membrane</keyword>
<keyword evidence="2" id="KW-0560">Oxidoreductase</keyword>
<keyword evidence="2" id="KW-0753">Steroid metabolism</keyword>
<organism evidence="3 4">
    <name type="scientific">Scyliorhinus torazame</name>
    <name type="common">Cloudy catshark</name>
    <name type="synonym">Catulus torazame</name>
    <dbReference type="NCBI Taxonomy" id="75743"/>
    <lineage>
        <taxon>Eukaryota</taxon>
        <taxon>Metazoa</taxon>
        <taxon>Chordata</taxon>
        <taxon>Craniata</taxon>
        <taxon>Vertebrata</taxon>
        <taxon>Chondrichthyes</taxon>
        <taxon>Elasmobranchii</taxon>
        <taxon>Galeomorphii</taxon>
        <taxon>Galeoidea</taxon>
        <taxon>Carcharhiniformes</taxon>
        <taxon>Scyliorhinidae</taxon>
        <taxon>Scyliorhinus</taxon>
    </lineage>
</organism>
<feature type="transmembrane region" description="Helical" evidence="2">
    <location>
        <begin position="55"/>
        <end position="74"/>
    </location>
</feature>
<keyword evidence="2" id="KW-0752">Steroid biosynthesis</keyword>
<keyword evidence="2" id="KW-0153">Cholesterol metabolism</keyword>
<name>A0A401QBN9_SCYTO</name>
<gene>
    <name evidence="3" type="ORF">scyTo_0023946</name>
</gene>
<dbReference type="OrthoDB" id="5326588at2759"/>
<keyword evidence="2" id="KW-0444">Lipid biosynthesis</keyword>
<comment type="subcellular location">
    <subcellularLocation>
        <location evidence="1">Endomembrane system</location>
        <topology evidence="1">Multi-pass membrane protein</topology>
    </subcellularLocation>
    <subcellularLocation>
        <location evidence="2">Endoplasmic reticulum membrane</location>
        <topology evidence="2">Multi-pass membrane protein</topology>
    </subcellularLocation>
</comment>
<comment type="caution">
    <text evidence="2">Lacks conserved residue(s) required for the propagation of feature annotation.</text>
</comment>
<dbReference type="GO" id="GO:0006695">
    <property type="term" value="P:cholesterol biosynthetic process"/>
    <property type="evidence" value="ECO:0007669"/>
    <property type="project" value="UniProtKB-UniRule"/>
</dbReference>
<keyword evidence="2" id="KW-0756">Sterol biosynthesis</keyword>
<dbReference type="GO" id="GO:0005637">
    <property type="term" value="C:nuclear inner membrane"/>
    <property type="evidence" value="ECO:0007669"/>
    <property type="project" value="TreeGrafter"/>
</dbReference>
<dbReference type="GO" id="GO:0005789">
    <property type="term" value="C:endoplasmic reticulum membrane"/>
    <property type="evidence" value="ECO:0007669"/>
    <property type="project" value="UniProtKB-SubCell"/>
</dbReference>
<keyword evidence="4" id="KW-1185">Reference proteome</keyword>
<keyword evidence="2" id="KW-0443">Lipid metabolism</keyword>
<feature type="non-terminal residue" evidence="3">
    <location>
        <position position="121"/>
    </location>
</feature>
<evidence type="ECO:0000256" key="1">
    <source>
        <dbReference type="ARBA" id="ARBA00004127"/>
    </source>
</evidence>
<dbReference type="AlphaFoldDB" id="A0A401QBN9"/>
<comment type="caution">
    <text evidence="3">The sequence shown here is derived from an EMBL/GenBank/DDBJ whole genome shotgun (WGS) entry which is preliminary data.</text>
</comment>
<evidence type="ECO:0000256" key="2">
    <source>
        <dbReference type="RuleBase" id="RU369120"/>
    </source>
</evidence>
<dbReference type="EMBL" id="BFAA01036298">
    <property type="protein sequence ID" value="GCB82794.1"/>
    <property type="molecule type" value="Genomic_DNA"/>
</dbReference>